<protein>
    <submittedName>
        <fullName evidence="3">Uncharacterized protein</fullName>
    </submittedName>
</protein>
<keyword evidence="4" id="KW-1185">Reference proteome</keyword>
<feature type="signal peptide" evidence="2">
    <location>
        <begin position="1"/>
        <end position="23"/>
    </location>
</feature>
<comment type="caution">
    <text evidence="3">The sequence shown here is derived from an EMBL/GenBank/DDBJ whole genome shotgun (WGS) entry which is preliminary data.</text>
</comment>
<sequence>MVKKLAAAVLGLGFLWSGGTAHAYIYNERMCSYGAASPIWNVGSTMVVDFNGGRDPVGPWHQRRPRGLLPVHHKHGDVLQHLSQDQPDGDHHRSWSPLLGHGP</sequence>
<evidence type="ECO:0000313" key="3">
    <source>
        <dbReference type="EMBL" id="MDC0714347.1"/>
    </source>
</evidence>
<evidence type="ECO:0000256" key="2">
    <source>
        <dbReference type="SAM" id="SignalP"/>
    </source>
</evidence>
<organism evidence="3 4">
    <name type="scientific">Stigmatella ashevillensis</name>
    <dbReference type="NCBI Taxonomy" id="2995309"/>
    <lineage>
        <taxon>Bacteria</taxon>
        <taxon>Pseudomonadati</taxon>
        <taxon>Myxococcota</taxon>
        <taxon>Myxococcia</taxon>
        <taxon>Myxococcales</taxon>
        <taxon>Cystobacterineae</taxon>
        <taxon>Archangiaceae</taxon>
        <taxon>Stigmatella</taxon>
    </lineage>
</organism>
<feature type="region of interest" description="Disordered" evidence="1">
    <location>
        <begin position="75"/>
        <end position="103"/>
    </location>
</feature>
<reference evidence="3 4" key="1">
    <citation type="submission" date="2022-11" db="EMBL/GenBank/DDBJ databases">
        <title>Minimal conservation of predation-associated metabolite biosynthetic gene clusters underscores biosynthetic potential of Myxococcota including descriptions for ten novel species: Archangium lansinium sp. nov., Myxococcus landrumus sp. nov., Nannocystis bai.</title>
        <authorList>
            <person name="Ahearne A."/>
            <person name="Stevens C."/>
            <person name="Dowd S."/>
        </authorList>
    </citation>
    <scope>NUCLEOTIDE SEQUENCE [LARGE SCALE GENOMIC DNA]</scope>
    <source>
        <strain evidence="3 4">NCWAL01</strain>
    </source>
</reference>
<accession>A0ABT5DPN5</accession>
<evidence type="ECO:0000256" key="1">
    <source>
        <dbReference type="SAM" id="MobiDB-lite"/>
    </source>
</evidence>
<dbReference type="Proteomes" id="UP001221838">
    <property type="component" value="Unassembled WGS sequence"/>
</dbReference>
<name>A0ABT5DPN5_9BACT</name>
<dbReference type="EMBL" id="JAQNDM010000002">
    <property type="protein sequence ID" value="MDC0714347.1"/>
    <property type="molecule type" value="Genomic_DNA"/>
</dbReference>
<evidence type="ECO:0000313" key="4">
    <source>
        <dbReference type="Proteomes" id="UP001221838"/>
    </source>
</evidence>
<dbReference type="RefSeq" id="WP_272144956.1">
    <property type="nucleotide sequence ID" value="NZ_JAQNDM010000002.1"/>
</dbReference>
<gene>
    <name evidence="3" type="ORF">POL68_38185</name>
</gene>
<keyword evidence="2" id="KW-0732">Signal</keyword>
<proteinExistence type="predicted"/>
<feature type="chain" id="PRO_5047491405" evidence="2">
    <location>
        <begin position="24"/>
        <end position="103"/>
    </location>
</feature>